<organism evidence="15 16">
    <name type="scientific">Fusarium zealandicum</name>
    <dbReference type="NCBI Taxonomy" id="1053134"/>
    <lineage>
        <taxon>Eukaryota</taxon>
        <taxon>Fungi</taxon>
        <taxon>Dikarya</taxon>
        <taxon>Ascomycota</taxon>
        <taxon>Pezizomycotina</taxon>
        <taxon>Sordariomycetes</taxon>
        <taxon>Hypocreomycetidae</taxon>
        <taxon>Hypocreales</taxon>
        <taxon>Nectriaceae</taxon>
        <taxon>Fusarium</taxon>
        <taxon>Fusarium staphyleae species complex</taxon>
    </lineage>
</organism>
<keyword evidence="7" id="KW-1133">Transmembrane helix</keyword>
<evidence type="ECO:0000313" key="16">
    <source>
        <dbReference type="Proteomes" id="UP000635477"/>
    </source>
</evidence>
<dbReference type="PROSITE" id="PS00671">
    <property type="entry name" value="D_2_HYDROXYACID_DH_3"/>
    <property type="match status" value="1"/>
</dbReference>
<evidence type="ECO:0000256" key="9">
    <source>
        <dbReference type="ARBA" id="ARBA00023027"/>
    </source>
</evidence>
<evidence type="ECO:0000256" key="3">
    <source>
        <dbReference type="ARBA" id="ARBA00005854"/>
    </source>
</evidence>
<evidence type="ECO:0000313" key="15">
    <source>
        <dbReference type="EMBL" id="KAF4979891.1"/>
    </source>
</evidence>
<keyword evidence="5" id="KW-0812">Transmembrane</keyword>
<dbReference type="Pfam" id="PF02826">
    <property type="entry name" value="2-Hacid_dh_C"/>
    <property type="match status" value="1"/>
</dbReference>
<dbReference type="InterPro" id="IPR029752">
    <property type="entry name" value="D-isomer_DH_CS1"/>
</dbReference>
<evidence type="ECO:0000256" key="12">
    <source>
        <dbReference type="ARBA" id="ARBA00023136"/>
    </source>
</evidence>
<dbReference type="GO" id="GO:0005829">
    <property type="term" value="C:cytosol"/>
    <property type="evidence" value="ECO:0007669"/>
    <property type="project" value="TreeGrafter"/>
</dbReference>
<dbReference type="GO" id="GO:0030267">
    <property type="term" value="F:glyoxylate reductase (NADPH) activity"/>
    <property type="evidence" value="ECO:0007669"/>
    <property type="project" value="TreeGrafter"/>
</dbReference>
<keyword evidence="11" id="KW-0496">Mitochondrion</keyword>
<feature type="domain" description="D-isomer specific 2-hydroxyacid dehydrogenase catalytic" evidence="13">
    <location>
        <begin position="402"/>
        <end position="678"/>
    </location>
</feature>
<evidence type="ECO:0000256" key="6">
    <source>
        <dbReference type="ARBA" id="ARBA00022946"/>
    </source>
</evidence>
<keyword evidence="6" id="KW-0809">Transit peptide</keyword>
<dbReference type="EMBL" id="JABEYC010000270">
    <property type="protein sequence ID" value="KAF4979891.1"/>
    <property type="molecule type" value="Genomic_DNA"/>
</dbReference>
<dbReference type="PANTHER" id="PTHR10996:SF269">
    <property type="entry name" value="HYPOTHETICAL D-ISOMER SPECIFIC 2-HYDROXYACID DEHYDROGENASE (EUROFUNG)"/>
    <property type="match status" value="1"/>
</dbReference>
<dbReference type="Pfam" id="PF00389">
    <property type="entry name" value="2-Hacid_dh"/>
    <property type="match status" value="1"/>
</dbReference>
<evidence type="ECO:0000256" key="7">
    <source>
        <dbReference type="ARBA" id="ARBA00022989"/>
    </source>
</evidence>
<dbReference type="InterPro" id="IPR024461">
    <property type="entry name" value="CCDC90-like"/>
</dbReference>
<sequence>MAAPTVAAAEILPRFLLPRLSWGPPLSASRAARPFACLPSSDQRRSFASFQAGSGPCRSARRNESPVLQRAFHATALRQRDHHFDTLKFVQRLQTDGFTEEQSVAMMKILNDVIEESIQNLTRTMVLREDAAKATYTQKVDFAKLRSELLSADSTESNTMRTAHERLTNDIAKLSSRLRDEISRTQASVRLDLNLEKGRIREEAVGQELKIKETETKIEQEVAALREKLEQVKFQTLQWLMGVCTGFAALLLGAWRLLITWTTSAELLGPQATALQGFGISIISPISLNSSQGAINRNSSTSTIILDYHNKHFNPNLHRHIAPHPPHVHPAILTAPNGQPDTSASPYSVNFKMAKPKVLLLGSIKHASEAWASLESIADIVKPNSADRASFIQECNTGAFDGIVATYRSFSSVSITGRFDAELVGALPKSLKFVCHNGAGYDQIDVSACTSHGIRVSNTPTAVDDATADITIWLLIGALRNLSGPMASLRAGNWRGNPSPALGHDPRGKVLGILGMGGIGRNVARKARAFGMSIRYYNRRQLSPELEDGAEYVDFETLLKESDVLSLNLPLNPNTRHTIAKPQFDIMKRGIVIVNTARGAVMDEAALVDALESGQVSSVGLDVFENEPEIHPGLLKNQNVVLVPHLGTYTVETERGMEEWVIDNIRLAITEGKLKTIVPEQKDLQ</sequence>
<dbReference type="Pfam" id="PF07798">
    <property type="entry name" value="CCDC90-like"/>
    <property type="match status" value="1"/>
</dbReference>
<evidence type="ECO:0000256" key="8">
    <source>
        <dbReference type="ARBA" id="ARBA00023002"/>
    </source>
</evidence>
<reference evidence="15" key="2">
    <citation type="submission" date="2020-05" db="EMBL/GenBank/DDBJ databases">
        <authorList>
            <person name="Kim H.-S."/>
            <person name="Proctor R.H."/>
            <person name="Brown D.W."/>
        </authorList>
    </citation>
    <scope>NUCLEOTIDE SEQUENCE</scope>
    <source>
        <strain evidence="15">NRRL 22465</strain>
    </source>
</reference>
<evidence type="ECO:0000256" key="5">
    <source>
        <dbReference type="ARBA" id="ARBA00022692"/>
    </source>
</evidence>
<dbReference type="InterPro" id="IPR006139">
    <property type="entry name" value="D-isomer_2_OHA_DH_cat_dom"/>
</dbReference>
<keyword evidence="8" id="KW-0560">Oxidoreductase</keyword>
<evidence type="ECO:0000256" key="11">
    <source>
        <dbReference type="ARBA" id="ARBA00023128"/>
    </source>
</evidence>
<comment type="similarity">
    <text evidence="4">Belongs to the CCDC90 family.</text>
</comment>
<comment type="caution">
    <text evidence="15">The sequence shown here is derived from an EMBL/GenBank/DDBJ whole genome shotgun (WGS) entry which is preliminary data.</text>
</comment>
<evidence type="ECO:0000256" key="2">
    <source>
        <dbReference type="ARBA" id="ARBA00004173"/>
    </source>
</evidence>
<evidence type="ECO:0000256" key="4">
    <source>
        <dbReference type="ARBA" id="ARBA00007224"/>
    </source>
</evidence>
<evidence type="ECO:0000256" key="1">
    <source>
        <dbReference type="ARBA" id="ARBA00004167"/>
    </source>
</evidence>
<proteinExistence type="inferred from homology"/>
<dbReference type="InterPro" id="IPR050223">
    <property type="entry name" value="D-isomer_2-hydroxyacid_DH"/>
</dbReference>
<dbReference type="FunFam" id="1.20.5.340:FF:000018">
    <property type="entry name" value="Mitochondrial protein FMP32"/>
    <property type="match status" value="1"/>
</dbReference>
<evidence type="ECO:0008006" key="17">
    <source>
        <dbReference type="Google" id="ProtNLM"/>
    </source>
</evidence>
<dbReference type="PANTHER" id="PTHR10996">
    <property type="entry name" value="2-HYDROXYACID DEHYDROGENASE-RELATED"/>
    <property type="match status" value="1"/>
</dbReference>
<keyword evidence="9" id="KW-0520">NAD</keyword>
<dbReference type="GO" id="GO:0016618">
    <property type="term" value="F:hydroxypyruvate reductase [NAD(P)H] activity"/>
    <property type="evidence" value="ECO:0007669"/>
    <property type="project" value="TreeGrafter"/>
</dbReference>
<dbReference type="CDD" id="cd12168">
    <property type="entry name" value="Mand_dh_like"/>
    <property type="match status" value="1"/>
</dbReference>
<dbReference type="PROSITE" id="PS00065">
    <property type="entry name" value="D_2_HYDROXYACID_DH_1"/>
    <property type="match status" value="1"/>
</dbReference>
<comment type="subcellular location">
    <subcellularLocation>
        <location evidence="1">Membrane</location>
        <topology evidence="1">Single-pass membrane protein</topology>
    </subcellularLocation>
    <subcellularLocation>
        <location evidence="2">Mitochondrion</location>
    </subcellularLocation>
</comment>
<keyword evidence="16" id="KW-1185">Reference proteome</keyword>
<dbReference type="FunFam" id="3.40.50.720:FF:000282">
    <property type="entry name" value="Glyoxylate reductase protein"/>
    <property type="match status" value="1"/>
</dbReference>
<gene>
    <name evidence="15" type="ORF">FZEAL_4002</name>
</gene>
<dbReference type="Proteomes" id="UP000635477">
    <property type="component" value="Unassembled WGS sequence"/>
</dbReference>
<accession>A0A8H4UMK0</accession>
<keyword evidence="12" id="KW-0472">Membrane</keyword>
<dbReference type="GO" id="GO:0016020">
    <property type="term" value="C:membrane"/>
    <property type="evidence" value="ECO:0007669"/>
    <property type="project" value="UniProtKB-SubCell"/>
</dbReference>
<dbReference type="SUPFAM" id="SSF52283">
    <property type="entry name" value="Formate/glycerate dehydrogenase catalytic domain-like"/>
    <property type="match status" value="1"/>
</dbReference>
<comment type="similarity">
    <text evidence="3">Belongs to the D-isomer specific 2-hydroxyacid dehydrogenase family.</text>
</comment>
<dbReference type="GO" id="GO:0051287">
    <property type="term" value="F:NAD binding"/>
    <property type="evidence" value="ECO:0007669"/>
    <property type="project" value="InterPro"/>
</dbReference>
<dbReference type="AlphaFoldDB" id="A0A8H4UMK0"/>
<evidence type="ECO:0000259" key="13">
    <source>
        <dbReference type="Pfam" id="PF00389"/>
    </source>
</evidence>
<dbReference type="GO" id="GO:0005739">
    <property type="term" value="C:mitochondrion"/>
    <property type="evidence" value="ECO:0007669"/>
    <property type="project" value="UniProtKB-SubCell"/>
</dbReference>
<dbReference type="OrthoDB" id="9991913at2759"/>
<dbReference type="Gene3D" id="1.20.5.340">
    <property type="match status" value="1"/>
</dbReference>
<reference evidence="15" key="1">
    <citation type="journal article" date="2020" name="BMC Genomics">
        <title>Correction to: Identification and distribution of gene clusters required for synthesis of sphingolipid metabolism inhibitors in diverse species of the filamentous fungus Fusarium.</title>
        <authorList>
            <person name="Kim H.S."/>
            <person name="Lohmar J.M."/>
            <person name="Busman M."/>
            <person name="Brown D.W."/>
            <person name="Naumann T.A."/>
            <person name="Divon H.H."/>
            <person name="Lysoe E."/>
            <person name="Uhlig S."/>
            <person name="Proctor R.H."/>
        </authorList>
    </citation>
    <scope>NUCLEOTIDE SEQUENCE</scope>
    <source>
        <strain evidence="15">NRRL 22465</strain>
    </source>
</reference>
<dbReference type="InterPro" id="IPR006140">
    <property type="entry name" value="D-isomer_DH_NAD-bd"/>
</dbReference>
<evidence type="ECO:0000256" key="10">
    <source>
        <dbReference type="ARBA" id="ARBA00023054"/>
    </source>
</evidence>
<dbReference type="Gene3D" id="3.40.50.720">
    <property type="entry name" value="NAD(P)-binding Rossmann-like Domain"/>
    <property type="match status" value="2"/>
</dbReference>
<dbReference type="InterPro" id="IPR036291">
    <property type="entry name" value="NAD(P)-bd_dom_sf"/>
</dbReference>
<feature type="domain" description="D-isomer specific 2-hydroxyacid dehydrogenase NAD-binding" evidence="14">
    <location>
        <begin position="472"/>
        <end position="647"/>
    </location>
</feature>
<name>A0A8H4UMK0_9HYPO</name>
<keyword evidence="10" id="KW-0175">Coiled coil</keyword>
<dbReference type="SUPFAM" id="SSF51735">
    <property type="entry name" value="NAD(P)-binding Rossmann-fold domains"/>
    <property type="match status" value="1"/>
</dbReference>
<protein>
    <recommendedName>
        <fullName evidence="17">Glyoxylate reductase</fullName>
    </recommendedName>
</protein>
<dbReference type="InterPro" id="IPR029753">
    <property type="entry name" value="D-isomer_DH_CS"/>
</dbReference>
<evidence type="ECO:0000259" key="14">
    <source>
        <dbReference type="Pfam" id="PF02826"/>
    </source>
</evidence>